<organism evidence="2 3">
    <name type="scientific">Staphylococcus equorum</name>
    <dbReference type="NCBI Taxonomy" id="246432"/>
    <lineage>
        <taxon>Bacteria</taxon>
        <taxon>Bacillati</taxon>
        <taxon>Bacillota</taxon>
        <taxon>Bacilli</taxon>
        <taxon>Bacillales</taxon>
        <taxon>Staphylococcaceae</taxon>
        <taxon>Staphylococcus</taxon>
    </lineage>
</organism>
<dbReference type="GO" id="GO:0003676">
    <property type="term" value="F:nucleic acid binding"/>
    <property type="evidence" value="ECO:0007669"/>
    <property type="project" value="InterPro"/>
</dbReference>
<reference evidence="2" key="2">
    <citation type="submission" date="2023-03" db="EMBL/GenBank/DDBJ databases">
        <authorList>
            <person name="Vazquez L."/>
            <person name="Rodriguez J."/>
            <person name="Mayo B."/>
            <person name="Florez A.B."/>
        </authorList>
    </citation>
    <scope>NUCLEOTIDE SEQUENCE</scope>
    <source>
        <strain evidence="2">5A3I</strain>
    </source>
</reference>
<evidence type="ECO:0000259" key="1">
    <source>
        <dbReference type="PROSITE" id="PS50994"/>
    </source>
</evidence>
<sequence>MTYTHLSTDELIIIEAYFHQNSSVTKISRQMGRARQTVHNVVTFLKDGHTALDYYKRYKQNKKRCGRKQTVLPADQHLYVEEKVAQGWTPDVITGREEHPINCSGRTLYRLFKRQQFDISTLPMKGKRKPNGHKERRGRQTFKRNISERETDYPAFNEEFGHLEGDTIVGVHHKSAIITLVERLSKAIITLKPEGRTAKDIETTLNTWCHQVPRNLFKSITFDCGKEFSNWRSISNQNDLSIYFADPGTPSQRGLNEHSNGLLRTDGLPKGMDFNQVDQRFVSSVSTRRNHIPRKSLNYQTPLEVFMSYMDVGKLSSLF</sequence>
<dbReference type="InterPro" id="IPR053392">
    <property type="entry name" value="Transposase_IS30-like"/>
</dbReference>
<dbReference type="InterPro" id="IPR012337">
    <property type="entry name" value="RNaseH-like_sf"/>
</dbReference>
<evidence type="ECO:0000313" key="2">
    <source>
        <dbReference type="EMBL" id="MDK9867294.1"/>
    </source>
</evidence>
<dbReference type="GO" id="GO:0005829">
    <property type="term" value="C:cytosol"/>
    <property type="evidence" value="ECO:0007669"/>
    <property type="project" value="TreeGrafter"/>
</dbReference>
<dbReference type="RefSeq" id="WP_040762886.1">
    <property type="nucleotide sequence ID" value="NZ_CP068063.1"/>
</dbReference>
<dbReference type="GO" id="GO:0032196">
    <property type="term" value="P:transposition"/>
    <property type="evidence" value="ECO:0007669"/>
    <property type="project" value="TreeGrafter"/>
</dbReference>
<dbReference type="GO" id="GO:0015074">
    <property type="term" value="P:DNA integration"/>
    <property type="evidence" value="ECO:0007669"/>
    <property type="project" value="InterPro"/>
</dbReference>
<dbReference type="AlphaFoldDB" id="A0AAW7AK91"/>
<name>A0AAW7AK91_9STAP</name>
<gene>
    <name evidence="2" type="ORF">P1A27_15340</name>
</gene>
<evidence type="ECO:0000313" key="3">
    <source>
        <dbReference type="Proteomes" id="UP001174037"/>
    </source>
</evidence>
<dbReference type="InterPro" id="IPR036397">
    <property type="entry name" value="RNaseH_sf"/>
</dbReference>
<accession>A0AAW7AK91</accession>
<dbReference type="Gene3D" id="3.30.420.10">
    <property type="entry name" value="Ribonuclease H-like superfamily/Ribonuclease H"/>
    <property type="match status" value="1"/>
</dbReference>
<dbReference type="GO" id="GO:0004803">
    <property type="term" value="F:transposase activity"/>
    <property type="evidence" value="ECO:0007669"/>
    <property type="project" value="TreeGrafter"/>
</dbReference>
<dbReference type="PANTHER" id="PTHR10948:SF23">
    <property type="entry name" value="TRANSPOSASE INSI FOR INSERTION SEQUENCE ELEMENT IS30A-RELATED"/>
    <property type="match status" value="1"/>
</dbReference>
<dbReference type="SUPFAM" id="SSF53098">
    <property type="entry name" value="Ribonuclease H-like"/>
    <property type="match status" value="1"/>
</dbReference>
<feature type="domain" description="Integrase catalytic" evidence="1">
    <location>
        <begin position="150"/>
        <end position="310"/>
    </location>
</feature>
<protein>
    <submittedName>
        <fullName evidence="2">IS30 family transposase</fullName>
    </submittedName>
</protein>
<comment type="caution">
    <text evidence="2">The sequence shown here is derived from an EMBL/GenBank/DDBJ whole genome shotgun (WGS) entry which is preliminary data.</text>
</comment>
<dbReference type="PROSITE" id="PS50994">
    <property type="entry name" value="INTEGRASE"/>
    <property type="match status" value="1"/>
</dbReference>
<reference evidence="2" key="1">
    <citation type="journal article" date="2023" name="Int. J. Mol. Sci.">
        <title>Antibiotic Resistance/Susceptibility Profiles of Staphylococcus equorum Strains from Cheese, and Genome Analysis for Antibiotic Resistance Genes.</title>
        <authorList>
            <person name="Vazquez L."/>
            <person name="Srednik M.E."/>
            <person name="Rodriguez J."/>
            <person name="Florez A.B."/>
            <person name="Mayo B."/>
        </authorList>
    </citation>
    <scope>NUCLEOTIDE SEQUENCE</scope>
    <source>
        <strain evidence="2">5A3I</strain>
    </source>
</reference>
<dbReference type="InterPro" id="IPR051917">
    <property type="entry name" value="Transposase-Integrase"/>
</dbReference>
<dbReference type="PANTHER" id="PTHR10948">
    <property type="entry name" value="TRANSPOSASE"/>
    <property type="match status" value="1"/>
</dbReference>
<dbReference type="Proteomes" id="UP001174037">
    <property type="component" value="Unassembled WGS sequence"/>
</dbReference>
<proteinExistence type="predicted"/>
<dbReference type="NCBIfam" id="NF033563">
    <property type="entry name" value="transpos_IS30"/>
    <property type="match status" value="1"/>
</dbReference>
<dbReference type="InterPro" id="IPR001584">
    <property type="entry name" value="Integrase_cat-core"/>
</dbReference>
<dbReference type="EMBL" id="JARGCK010000066">
    <property type="protein sequence ID" value="MDK9867294.1"/>
    <property type="molecule type" value="Genomic_DNA"/>
</dbReference>